<keyword evidence="3" id="KW-1185">Reference proteome</keyword>
<dbReference type="Proteomes" id="UP000299102">
    <property type="component" value="Unassembled WGS sequence"/>
</dbReference>
<organism evidence="2 3">
    <name type="scientific">Eumeta variegata</name>
    <name type="common">Bagworm moth</name>
    <name type="synonym">Eumeta japonica</name>
    <dbReference type="NCBI Taxonomy" id="151549"/>
    <lineage>
        <taxon>Eukaryota</taxon>
        <taxon>Metazoa</taxon>
        <taxon>Ecdysozoa</taxon>
        <taxon>Arthropoda</taxon>
        <taxon>Hexapoda</taxon>
        <taxon>Insecta</taxon>
        <taxon>Pterygota</taxon>
        <taxon>Neoptera</taxon>
        <taxon>Endopterygota</taxon>
        <taxon>Lepidoptera</taxon>
        <taxon>Glossata</taxon>
        <taxon>Ditrysia</taxon>
        <taxon>Tineoidea</taxon>
        <taxon>Psychidae</taxon>
        <taxon>Oiketicinae</taxon>
        <taxon>Eumeta</taxon>
    </lineage>
</organism>
<protein>
    <submittedName>
        <fullName evidence="2">Uncharacterized protein</fullName>
    </submittedName>
</protein>
<proteinExistence type="predicted"/>
<evidence type="ECO:0000313" key="2">
    <source>
        <dbReference type="EMBL" id="GBP96023.1"/>
    </source>
</evidence>
<feature type="region of interest" description="Disordered" evidence="1">
    <location>
        <begin position="26"/>
        <end position="47"/>
    </location>
</feature>
<evidence type="ECO:0000256" key="1">
    <source>
        <dbReference type="SAM" id="MobiDB-lite"/>
    </source>
</evidence>
<feature type="region of interest" description="Disordered" evidence="1">
    <location>
        <begin position="69"/>
        <end position="98"/>
    </location>
</feature>
<dbReference type="AlphaFoldDB" id="A0A4C2A9K0"/>
<accession>A0A4C2A9K0</accession>
<dbReference type="EMBL" id="BGZK01002722">
    <property type="protein sequence ID" value="GBP96023.1"/>
    <property type="molecule type" value="Genomic_DNA"/>
</dbReference>
<comment type="caution">
    <text evidence="2">The sequence shown here is derived from an EMBL/GenBank/DDBJ whole genome shotgun (WGS) entry which is preliminary data.</text>
</comment>
<gene>
    <name evidence="2" type="ORF">EVAR_58022_1</name>
</gene>
<feature type="compositionally biased region" description="Basic and acidic residues" evidence="1">
    <location>
        <begin position="75"/>
        <end position="85"/>
    </location>
</feature>
<reference evidence="2 3" key="1">
    <citation type="journal article" date="2019" name="Commun. Biol.">
        <title>The bagworm genome reveals a unique fibroin gene that provides high tensile strength.</title>
        <authorList>
            <person name="Kono N."/>
            <person name="Nakamura H."/>
            <person name="Ohtoshi R."/>
            <person name="Tomita M."/>
            <person name="Numata K."/>
            <person name="Arakawa K."/>
        </authorList>
    </citation>
    <scope>NUCLEOTIDE SEQUENCE [LARGE SCALE GENOMIC DNA]</scope>
</reference>
<name>A0A4C2A9K0_EUMVA</name>
<evidence type="ECO:0000313" key="3">
    <source>
        <dbReference type="Proteomes" id="UP000299102"/>
    </source>
</evidence>
<sequence length="119" mass="12882">MSRDVQCLNTQLSLIEQRVLRLSKLFARPQPPAGPSPGHGRGDASSPANSKYYGLLAIKVASFVSKNIRNTENTSDEHTTSHRADGATPPARPGPKCPRLALCGEPRALRKRGSFGWCT</sequence>